<gene>
    <name evidence="1" type="ORF">Ltuc_2456</name>
</gene>
<proteinExistence type="predicted"/>
<dbReference type="AlphaFoldDB" id="A0A0W0ZSA9"/>
<organism evidence="1 2">
    <name type="scientific">Legionella tucsonensis</name>
    <dbReference type="NCBI Taxonomy" id="40335"/>
    <lineage>
        <taxon>Bacteria</taxon>
        <taxon>Pseudomonadati</taxon>
        <taxon>Pseudomonadota</taxon>
        <taxon>Gammaproteobacteria</taxon>
        <taxon>Legionellales</taxon>
        <taxon>Legionellaceae</taxon>
        <taxon>Legionella</taxon>
    </lineage>
</organism>
<name>A0A0W0ZSA9_9GAMM</name>
<dbReference type="RefSeq" id="WP_162264366.1">
    <property type="nucleotide sequence ID" value="NZ_CAAAIP010000013.1"/>
</dbReference>
<sequence>SFWKGIIPSTLELPKNISSMKQLSDETILNQLENDDVELLWTINYLGEKDQAFSYKTFQLTGSKELSTAFASFQKRHSQEAKGQVTYLSLTGVRKSALDECIKDEAPHKYQPDTGEMFTYTSANSEFFTQPLLVAVPKEEGFHIIQNPNSLVQHSAKYQNKLNDLYQMIYPPVAPINAPSDDVTYLMFDNGGVLDGKIVMGSDEITEDDLVIEEYDWGGVQVLVNGIQIVSDIMDLVTNYNYKVVFHSKNSVV</sequence>
<feature type="non-terminal residue" evidence="1">
    <location>
        <position position="1"/>
    </location>
</feature>
<evidence type="ECO:0000313" key="1">
    <source>
        <dbReference type="EMBL" id="KTD71972.1"/>
    </source>
</evidence>
<keyword evidence="2" id="KW-1185">Reference proteome</keyword>
<dbReference type="EMBL" id="LNZA01000002">
    <property type="protein sequence ID" value="KTD71972.1"/>
    <property type="molecule type" value="Genomic_DNA"/>
</dbReference>
<accession>A0A0W0ZSA9</accession>
<dbReference type="Proteomes" id="UP000054693">
    <property type="component" value="Unassembled WGS sequence"/>
</dbReference>
<comment type="caution">
    <text evidence="1">The sequence shown here is derived from an EMBL/GenBank/DDBJ whole genome shotgun (WGS) entry which is preliminary data.</text>
</comment>
<protein>
    <submittedName>
        <fullName evidence="1">Uncharacterized protein</fullName>
    </submittedName>
</protein>
<dbReference type="PATRIC" id="fig|40335.7.peg.2620"/>
<evidence type="ECO:0000313" key="2">
    <source>
        <dbReference type="Proteomes" id="UP000054693"/>
    </source>
</evidence>
<reference evidence="1 2" key="1">
    <citation type="submission" date="2015-11" db="EMBL/GenBank/DDBJ databases">
        <title>Genomic analysis of 38 Legionella species identifies large and diverse effector repertoires.</title>
        <authorList>
            <person name="Burstein D."/>
            <person name="Amaro F."/>
            <person name="Zusman T."/>
            <person name="Lifshitz Z."/>
            <person name="Cohen O."/>
            <person name="Gilbert J.A."/>
            <person name="Pupko T."/>
            <person name="Shuman H.A."/>
            <person name="Segal G."/>
        </authorList>
    </citation>
    <scope>NUCLEOTIDE SEQUENCE [LARGE SCALE GENOMIC DNA]</scope>
    <source>
        <strain evidence="1 2">ATCC 49180</strain>
    </source>
</reference>